<sequence>MLVYVTGAEPSFTDLLWFWNARAMRPGEEGVDLLLGVEHVLPNADVLKELVHRTARGTPSLSLVSMSVPADELRGLLSVIGIPEHEGTKWTEQRFGKAPVEPTAVVNGDPRGGWFGEREVGAVTDVTTALYRPGTTVAFESPLPVAPRFVGQRTDLRLRSQLFDVPRRPAVAPLFHQNANWVGGALRLRSALLPRYELNLRLPGPDQILDAAVALPYRASDKARQLRAVLAREGGSLDLYRDPVVLSVIEALSPIDSRDLKRSLAQLGKLDEPDRELILAAVASVKEPDLRALDEVRTLLKPPAPTGVTAKRVAEALGELVDRAHVHRGLRADCTLCDTRELRQLTEAAAAPTCRACRAPAAYAAGARGEPAMYYRLSPVMRLISANGGLPVLAAAAVLQAEGVHLLAGAEATSDGEDFEVDLLGWGRTKVLAGEVKRRAARLADVENDVRNSARFGADVHIAAALGIIDDDLRAQLSTACAAEGLELRVLDASQLLV</sequence>
<protein>
    <submittedName>
        <fullName evidence="1">Uncharacterized protein</fullName>
    </submittedName>
</protein>
<dbReference type="OrthoDB" id="3891051at2"/>
<dbReference type="AlphaFoldDB" id="A0A1H9YDY2"/>
<keyword evidence="2" id="KW-1185">Reference proteome</keyword>
<gene>
    <name evidence="1" type="ORF">SAMN04488546_0049</name>
</gene>
<dbReference type="Proteomes" id="UP000198507">
    <property type="component" value="Unassembled WGS sequence"/>
</dbReference>
<organism evidence="1 2">
    <name type="scientific">Geodermatophilus poikilotrophus</name>
    <dbReference type="NCBI Taxonomy" id="1333667"/>
    <lineage>
        <taxon>Bacteria</taxon>
        <taxon>Bacillati</taxon>
        <taxon>Actinomycetota</taxon>
        <taxon>Actinomycetes</taxon>
        <taxon>Geodermatophilales</taxon>
        <taxon>Geodermatophilaceae</taxon>
        <taxon>Geodermatophilus</taxon>
    </lineage>
</organism>
<accession>A0A1H9YDY2</accession>
<name>A0A1H9YDY2_9ACTN</name>
<evidence type="ECO:0000313" key="1">
    <source>
        <dbReference type="EMBL" id="SES67095.1"/>
    </source>
</evidence>
<evidence type="ECO:0000313" key="2">
    <source>
        <dbReference type="Proteomes" id="UP000198507"/>
    </source>
</evidence>
<proteinExistence type="predicted"/>
<dbReference type="RefSeq" id="WP_139206794.1">
    <property type="nucleotide sequence ID" value="NZ_FOIE01000001.1"/>
</dbReference>
<dbReference type="EMBL" id="FOIE01000001">
    <property type="protein sequence ID" value="SES67095.1"/>
    <property type="molecule type" value="Genomic_DNA"/>
</dbReference>
<reference evidence="2" key="1">
    <citation type="submission" date="2016-10" db="EMBL/GenBank/DDBJ databases">
        <authorList>
            <person name="Varghese N."/>
            <person name="Submissions S."/>
        </authorList>
    </citation>
    <scope>NUCLEOTIDE SEQUENCE [LARGE SCALE GENOMIC DNA]</scope>
    <source>
        <strain evidence="2">DSM 44209</strain>
    </source>
</reference>